<feature type="compositionally biased region" description="Basic and acidic residues" evidence="1">
    <location>
        <begin position="56"/>
        <end position="67"/>
    </location>
</feature>
<dbReference type="AlphaFoldDB" id="A0ABD3QJT4"/>
<evidence type="ECO:0000256" key="1">
    <source>
        <dbReference type="SAM" id="MobiDB-lite"/>
    </source>
</evidence>
<evidence type="ECO:0000313" key="2">
    <source>
        <dbReference type="EMBL" id="KAL3800432.1"/>
    </source>
</evidence>
<feature type="compositionally biased region" description="Basic and acidic residues" evidence="1">
    <location>
        <begin position="78"/>
        <end position="103"/>
    </location>
</feature>
<evidence type="ECO:0000313" key="3">
    <source>
        <dbReference type="Proteomes" id="UP001516023"/>
    </source>
</evidence>
<protein>
    <submittedName>
        <fullName evidence="2">Uncharacterized protein</fullName>
    </submittedName>
</protein>
<reference evidence="2 3" key="1">
    <citation type="journal article" date="2020" name="G3 (Bethesda)">
        <title>Improved Reference Genome for Cyclotella cryptica CCMP332, a Model for Cell Wall Morphogenesis, Salinity Adaptation, and Lipid Production in Diatoms (Bacillariophyta).</title>
        <authorList>
            <person name="Roberts W.R."/>
            <person name="Downey K.M."/>
            <person name="Ruck E.C."/>
            <person name="Traller J.C."/>
            <person name="Alverson A.J."/>
        </authorList>
    </citation>
    <scope>NUCLEOTIDE SEQUENCE [LARGE SCALE GENOMIC DNA]</scope>
    <source>
        <strain evidence="2 3">CCMP332</strain>
    </source>
</reference>
<sequence length="103" mass="11422">MTSGFSTAATWLQHISGQNPTQVIPSKKEIANDPVLRDLRAMKDTEIKAGVFDQPPPRKEVRGDKLHVQQQPKPKFVAHKDPTKGRKGKEKATSNRLGGEHMA</sequence>
<comment type="caution">
    <text evidence="2">The sequence shown here is derived from an EMBL/GenBank/DDBJ whole genome shotgun (WGS) entry which is preliminary data.</text>
</comment>
<dbReference type="Proteomes" id="UP001516023">
    <property type="component" value="Unassembled WGS sequence"/>
</dbReference>
<feature type="region of interest" description="Disordered" evidence="1">
    <location>
        <begin position="50"/>
        <end position="103"/>
    </location>
</feature>
<proteinExistence type="predicted"/>
<dbReference type="EMBL" id="JABMIG020000032">
    <property type="protein sequence ID" value="KAL3800432.1"/>
    <property type="molecule type" value="Genomic_DNA"/>
</dbReference>
<gene>
    <name evidence="2" type="ORF">HJC23_011669</name>
</gene>
<keyword evidence="3" id="KW-1185">Reference proteome</keyword>
<name>A0ABD3QJT4_9STRA</name>
<organism evidence="2 3">
    <name type="scientific">Cyclotella cryptica</name>
    <dbReference type="NCBI Taxonomy" id="29204"/>
    <lineage>
        <taxon>Eukaryota</taxon>
        <taxon>Sar</taxon>
        <taxon>Stramenopiles</taxon>
        <taxon>Ochrophyta</taxon>
        <taxon>Bacillariophyta</taxon>
        <taxon>Coscinodiscophyceae</taxon>
        <taxon>Thalassiosirophycidae</taxon>
        <taxon>Stephanodiscales</taxon>
        <taxon>Stephanodiscaceae</taxon>
        <taxon>Cyclotella</taxon>
    </lineage>
</organism>
<accession>A0ABD3QJT4</accession>